<feature type="active site" evidence="1">
    <location>
        <position position="50"/>
    </location>
</feature>
<evidence type="ECO:0000256" key="1">
    <source>
        <dbReference type="PIRSR" id="PIRSR016184-1"/>
    </source>
</evidence>
<evidence type="ECO:0000313" key="3">
    <source>
        <dbReference type="Proteomes" id="UP000070501"/>
    </source>
</evidence>
<dbReference type="GO" id="GO:0016853">
    <property type="term" value="F:isomerase activity"/>
    <property type="evidence" value="ECO:0007669"/>
    <property type="project" value="TreeGrafter"/>
</dbReference>
<dbReference type="FunCoup" id="A0A136J1D9">
    <property type="interactions" value="133"/>
</dbReference>
<protein>
    <recommendedName>
        <fullName evidence="4">Phenazine biosynthesis protein</fullName>
    </recommendedName>
</protein>
<reference evidence="3" key="1">
    <citation type="submission" date="2016-02" db="EMBL/GenBank/DDBJ databases">
        <title>Draft genome sequence of Microdochium bolleyi, a fungal endophyte of beachgrass.</title>
        <authorList>
            <consortium name="DOE Joint Genome Institute"/>
            <person name="David A.S."/>
            <person name="May G."/>
            <person name="Haridas S."/>
            <person name="Lim J."/>
            <person name="Wang M."/>
            <person name="Labutti K."/>
            <person name="Lipzen A."/>
            <person name="Barry K."/>
            <person name="Grigoriev I.V."/>
        </authorList>
    </citation>
    <scope>NUCLEOTIDE SEQUENCE [LARGE SCALE GENOMIC DNA]</scope>
    <source>
        <strain evidence="3">J235TASD1</strain>
    </source>
</reference>
<proteinExistence type="predicted"/>
<dbReference type="Pfam" id="PF02567">
    <property type="entry name" value="PhzC-PhzF"/>
    <property type="match status" value="2"/>
</dbReference>
<dbReference type="Proteomes" id="UP000070501">
    <property type="component" value="Unassembled WGS sequence"/>
</dbReference>
<gene>
    <name evidence="2" type="ORF">Micbo1qcDRAFT_195706</name>
</gene>
<dbReference type="NCBIfam" id="TIGR00654">
    <property type="entry name" value="PhzF_family"/>
    <property type="match status" value="1"/>
</dbReference>
<dbReference type="OrthoDB" id="75169at2759"/>
<dbReference type="Gene3D" id="3.10.310.10">
    <property type="entry name" value="Diaminopimelate Epimerase, Chain A, domain 1"/>
    <property type="match status" value="2"/>
</dbReference>
<dbReference type="AlphaFoldDB" id="A0A136J1D9"/>
<dbReference type="GO" id="GO:0005737">
    <property type="term" value="C:cytoplasm"/>
    <property type="evidence" value="ECO:0007669"/>
    <property type="project" value="TreeGrafter"/>
</dbReference>
<dbReference type="EMBL" id="KQ964251">
    <property type="protein sequence ID" value="KXJ90836.1"/>
    <property type="molecule type" value="Genomic_DNA"/>
</dbReference>
<dbReference type="SUPFAM" id="SSF54506">
    <property type="entry name" value="Diaminopimelate epimerase-like"/>
    <property type="match status" value="1"/>
</dbReference>
<evidence type="ECO:0008006" key="4">
    <source>
        <dbReference type="Google" id="ProtNLM"/>
    </source>
</evidence>
<evidence type="ECO:0000313" key="2">
    <source>
        <dbReference type="EMBL" id="KXJ90836.1"/>
    </source>
</evidence>
<dbReference type="PANTHER" id="PTHR13774:SF32">
    <property type="entry name" value="ANTISENSE-ENHANCING SEQUENCE 1"/>
    <property type="match status" value="1"/>
</dbReference>
<accession>A0A136J1D9</accession>
<keyword evidence="3" id="KW-1185">Reference proteome</keyword>
<dbReference type="STRING" id="196109.A0A136J1D9"/>
<dbReference type="InParanoid" id="A0A136J1D9"/>
<dbReference type="InterPro" id="IPR003719">
    <property type="entry name" value="Phenazine_PhzF-like"/>
</dbReference>
<dbReference type="PIRSF" id="PIRSF016184">
    <property type="entry name" value="PhzC_PhzF"/>
    <property type="match status" value="1"/>
</dbReference>
<sequence length="307" mass="32962">MSLSFVTLDVFTTVPFRGNPLAVCRVPASAAASLSQQQKQLIAREFNLSETVFLHEQTPEDAEAGEARIDIFTPFAELPFAGHPTVGTANYLSQTGGGGGSSARALRAKAGLLPFGAVSIPSAAGASGIQLGVAHNVHIHDRPFRDRPYADLPVVSIVRGMTFILAQKPDLEALAEPTEALLGSNKVYGSAHFLDEGWQVGHIPTYFYVDMGHKADETRLLRTRTWSVREDPATGSAASALCAYLSLTEKDGPLNRKYHLTQGVEMGRESHIYVEVRLEEGGDSIAEVLLSGSAVKIIEGTIPIPRL</sequence>
<name>A0A136J1D9_9PEZI</name>
<organism evidence="2 3">
    <name type="scientific">Microdochium bolleyi</name>
    <dbReference type="NCBI Taxonomy" id="196109"/>
    <lineage>
        <taxon>Eukaryota</taxon>
        <taxon>Fungi</taxon>
        <taxon>Dikarya</taxon>
        <taxon>Ascomycota</taxon>
        <taxon>Pezizomycotina</taxon>
        <taxon>Sordariomycetes</taxon>
        <taxon>Xylariomycetidae</taxon>
        <taxon>Xylariales</taxon>
        <taxon>Microdochiaceae</taxon>
        <taxon>Microdochium</taxon>
    </lineage>
</organism>
<dbReference type="PANTHER" id="PTHR13774">
    <property type="entry name" value="PHENAZINE BIOSYNTHESIS PROTEIN"/>
    <property type="match status" value="1"/>
</dbReference>